<name>A0A915KLL5_ROMCU</name>
<feature type="transmembrane region" description="Helical" evidence="10">
    <location>
        <begin position="402"/>
        <end position="421"/>
    </location>
</feature>
<evidence type="ECO:0000256" key="2">
    <source>
        <dbReference type="ARBA" id="ARBA00007242"/>
    </source>
</evidence>
<keyword evidence="10" id="KW-0472">Membrane</keyword>
<dbReference type="PANTHER" id="PTHR32546:SF26">
    <property type="entry name" value="SMOG, ISOFORM D"/>
    <property type="match status" value="1"/>
</dbReference>
<organism evidence="13 14">
    <name type="scientific">Romanomermis culicivorax</name>
    <name type="common">Nematode worm</name>
    <dbReference type="NCBI Taxonomy" id="13658"/>
    <lineage>
        <taxon>Eukaryota</taxon>
        <taxon>Metazoa</taxon>
        <taxon>Ecdysozoa</taxon>
        <taxon>Nematoda</taxon>
        <taxon>Enoplea</taxon>
        <taxon>Dorylaimia</taxon>
        <taxon>Mermithida</taxon>
        <taxon>Mermithoidea</taxon>
        <taxon>Mermithidae</taxon>
        <taxon>Romanomermis</taxon>
    </lineage>
</organism>
<feature type="chain" id="PRO_5037248692" evidence="11">
    <location>
        <begin position="23"/>
        <end position="784"/>
    </location>
</feature>
<dbReference type="WBParaSite" id="nRc.2.0.1.t39666-RA">
    <property type="protein sequence ID" value="nRc.2.0.1.t39666-RA"/>
    <property type="gene ID" value="nRc.2.0.1.g39666"/>
</dbReference>
<dbReference type="Pfam" id="PF22572">
    <property type="entry name" value="GPR158_179_EC"/>
    <property type="match status" value="1"/>
</dbReference>
<proteinExistence type="inferred from homology"/>
<keyword evidence="7" id="KW-0325">Glycoprotein</keyword>
<evidence type="ECO:0000256" key="1">
    <source>
        <dbReference type="ARBA" id="ARBA00004651"/>
    </source>
</evidence>
<reference evidence="14" key="1">
    <citation type="submission" date="2022-11" db="UniProtKB">
        <authorList>
            <consortium name="WormBaseParasite"/>
        </authorList>
    </citation>
    <scope>IDENTIFICATION</scope>
</reference>
<evidence type="ECO:0000256" key="8">
    <source>
        <dbReference type="ARBA" id="ARBA00023224"/>
    </source>
</evidence>
<keyword evidence="4 11" id="KW-0732">Signal</keyword>
<keyword evidence="10" id="KW-0812">Transmembrane</keyword>
<feature type="domain" description="GPR158/179 extracellular" evidence="12">
    <location>
        <begin position="205"/>
        <end position="281"/>
    </location>
</feature>
<dbReference type="GO" id="GO:0005886">
    <property type="term" value="C:plasma membrane"/>
    <property type="evidence" value="ECO:0007669"/>
    <property type="project" value="UniProtKB-SubCell"/>
</dbReference>
<comment type="subcellular location">
    <subcellularLocation>
        <location evidence="1">Cell membrane</location>
        <topology evidence="1">Multi-pass membrane protein</topology>
    </subcellularLocation>
</comment>
<feature type="transmembrane region" description="Helical" evidence="10">
    <location>
        <begin position="570"/>
        <end position="597"/>
    </location>
</feature>
<evidence type="ECO:0000256" key="10">
    <source>
        <dbReference type="SAM" id="Phobius"/>
    </source>
</evidence>
<feature type="region of interest" description="Disordered" evidence="9">
    <location>
        <begin position="670"/>
        <end position="724"/>
    </location>
</feature>
<keyword evidence="6" id="KW-0675">Receptor</keyword>
<feature type="compositionally biased region" description="Basic residues" evidence="9">
    <location>
        <begin position="674"/>
        <end position="684"/>
    </location>
</feature>
<sequence>MDFVSSIGLLAFLICIFGQIHSLPSTVVWTPSFHYYSKLRNLLTFYGDKSRRCESGKVFRFNLLENDLILNLTKNTKLGRFLAESNSFFDCHSDDISSSKTRLISSMEEDTHRLVEIAIITRSIDKFSVQGFKRNVLGRIHTFENYSLKRSDWEAHGENLHICSSNLHDCILSIVDYGNNVDDDARMTELLYRTNCGDQNDKSISWEVIFVQRMRRRNLRKKSPVVDSVYMILPLSSLELNQCDNDISKNIKMNVCPEATKCIFVPGGGFSINSYLCCCHNRLLSSHSFSDKDIDRWKFCLNESTITDLYFKNPEKSTDFVHYCREIVDSSIFRKILFSINILCGLFAFVLIFVAISHRRTQDWSARGWALMELFFLGAILLYLIVRKAHHVFVKEKDLLKYLLFVAVFTLIGLLAFTLTISDASSSSIFSTTTILAGGQSSTAATSSSAMVNKRWLVEESTPTTKEFVERRTFPLVSIGITTLENDGGVGGIGVAGRRYFVCTIFKWNFAWQGLELILLLYGCYLTYKARNTSWVERKQFGFSVLSEMLVTTVINSVRYNLWLTTSPNTLLLLSFVQVHCTVTLSIAVILASKLYYANTDHSNRAQSLMSSGTSRAHPSLAKLRDNLVNGAIDFAEVPITEMNPEDIKAELKRVYTQLRMYKLTNLYADNPHISKRKGGKKSSSKQQQQQQQQPNQQGRRVSSTGATTNANSSATKKRKDHFKNKFEMEEKSSLARANDDDSASVGSIHDLTVQSSMHNVYLSRTSLAAAKKLQLDSDLSVRI</sequence>
<dbReference type="AlphaFoldDB" id="A0A915KLL5"/>
<keyword evidence="13" id="KW-1185">Reference proteome</keyword>
<feature type="transmembrane region" description="Helical" evidence="10">
    <location>
        <begin position="508"/>
        <end position="528"/>
    </location>
</feature>
<evidence type="ECO:0000256" key="4">
    <source>
        <dbReference type="ARBA" id="ARBA00022729"/>
    </source>
</evidence>
<accession>A0A915KLL5</accession>
<evidence type="ECO:0000256" key="5">
    <source>
        <dbReference type="ARBA" id="ARBA00023040"/>
    </source>
</evidence>
<evidence type="ECO:0000256" key="6">
    <source>
        <dbReference type="ARBA" id="ARBA00023170"/>
    </source>
</evidence>
<evidence type="ECO:0000256" key="9">
    <source>
        <dbReference type="SAM" id="MobiDB-lite"/>
    </source>
</evidence>
<dbReference type="InterPro" id="IPR043458">
    <property type="entry name" value="GPR158/179"/>
</dbReference>
<evidence type="ECO:0000313" key="13">
    <source>
        <dbReference type="Proteomes" id="UP000887565"/>
    </source>
</evidence>
<evidence type="ECO:0000256" key="7">
    <source>
        <dbReference type="ARBA" id="ARBA00023180"/>
    </source>
</evidence>
<dbReference type="OMA" id="TACTIQE"/>
<dbReference type="Proteomes" id="UP000887565">
    <property type="component" value="Unplaced"/>
</dbReference>
<dbReference type="GO" id="GO:0004930">
    <property type="term" value="F:G protein-coupled receptor activity"/>
    <property type="evidence" value="ECO:0007669"/>
    <property type="project" value="UniProtKB-KW"/>
</dbReference>
<protein>
    <submittedName>
        <fullName evidence="14">G-protein coupled receptors family 3 profile domain-containing protein</fullName>
    </submittedName>
</protein>
<dbReference type="InterPro" id="IPR054714">
    <property type="entry name" value="GPR158_179_extracellular"/>
</dbReference>
<dbReference type="PANTHER" id="PTHR32546">
    <property type="entry name" value="G-PROTEIN COUPLED RECEPTOR 158-RELATED"/>
    <property type="match status" value="1"/>
</dbReference>
<feature type="transmembrane region" description="Helical" evidence="10">
    <location>
        <begin position="540"/>
        <end position="558"/>
    </location>
</feature>
<keyword evidence="10" id="KW-1133">Transmembrane helix</keyword>
<evidence type="ECO:0000313" key="14">
    <source>
        <dbReference type="WBParaSite" id="nRc.2.0.1.t39666-RA"/>
    </source>
</evidence>
<evidence type="ECO:0000259" key="12">
    <source>
        <dbReference type="Pfam" id="PF22572"/>
    </source>
</evidence>
<keyword evidence="5" id="KW-0297">G-protein coupled receptor</keyword>
<feature type="signal peptide" evidence="11">
    <location>
        <begin position="1"/>
        <end position="22"/>
    </location>
</feature>
<feature type="transmembrane region" description="Helical" evidence="10">
    <location>
        <begin position="368"/>
        <end position="386"/>
    </location>
</feature>
<feature type="compositionally biased region" description="Low complexity" evidence="9">
    <location>
        <begin position="685"/>
        <end position="715"/>
    </location>
</feature>
<comment type="similarity">
    <text evidence="2">Belongs to the G-protein coupled receptor 3 family.</text>
</comment>
<evidence type="ECO:0000256" key="11">
    <source>
        <dbReference type="SAM" id="SignalP"/>
    </source>
</evidence>
<keyword evidence="8" id="KW-0807">Transducer</keyword>
<feature type="transmembrane region" description="Helical" evidence="10">
    <location>
        <begin position="336"/>
        <end position="356"/>
    </location>
</feature>
<evidence type="ECO:0000256" key="3">
    <source>
        <dbReference type="ARBA" id="ARBA00022475"/>
    </source>
</evidence>
<keyword evidence="3" id="KW-1003">Cell membrane</keyword>